<keyword evidence="4" id="KW-0597">Phosphoprotein</keyword>
<keyword evidence="7" id="KW-0902">Two-component regulatory system</keyword>
<dbReference type="InterPro" id="IPR004358">
    <property type="entry name" value="Sig_transdc_His_kin-like_C"/>
</dbReference>
<dbReference type="CDD" id="cd00082">
    <property type="entry name" value="HisKA"/>
    <property type="match status" value="1"/>
</dbReference>
<keyword evidence="9" id="KW-0812">Transmembrane</keyword>
<dbReference type="InterPro" id="IPR003594">
    <property type="entry name" value="HATPase_dom"/>
</dbReference>
<dbReference type="Gene3D" id="3.30.565.10">
    <property type="entry name" value="Histidine kinase-like ATPase, C-terminal domain"/>
    <property type="match status" value="1"/>
</dbReference>
<dbReference type="InterPro" id="IPR013767">
    <property type="entry name" value="PAS_fold"/>
</dbReference>
<feature type="domain" description="Histidine kinase" evidence="10">
    <location>
        <begin position="342"/>
        <end position="556"/>
    </location>
</feature>
<evidence type="ECO:0000256" key="5">
    <source>
        <dbReference type="ARBA" id="ARBA00022679"/>
    </source>
</evidence>
<evidence type="ECO:0000256" key="8">
    <source>
        <dbReference type="ARBA" id="ARBA00023136"/>
    </source>
</evidence>
<proteinExistence type="predicted"/>
<evidence type="ECO:0000256" key="4">
    <source>
        <dbReference type="ARBA" id="ARBA00022553"/>
    </source>
</evidence>
<evidence type="ECO:0000313" key="12">
    <source>
        <dbReference type="EMBL" id="MBC5729048.1"/>
    </source>
</evidence>
<dbReference type="RefSeq" id="WP_186936271.1">
    <property type="nucleotide sequence ID" value="NZ_JACOPS010000006.1"/>
</dbReference>
<organism evidence="12 13">
    <name type="scientific">Ruminococcus intestinalis</name>
    <dbReference type="NCBI Taxonomy" id="2763066"/>
    <lineage>
        <taxon>Bacteria</taxon>
        <taxon>Bacillati</taxon>
        <taxon>Bacillota</taxon>
        <taxon>Clostridia</taxon>
        <taxon>Eubacteriales</taxon>
        <taxon>Oscillospiraceae</taxon>
        <taxon>Ruminococcus</taxon>
    </lineage>
</organism>
<evidence type="ECO:0000313" key="13">
    <source>
        <dbReference type="Proteomes" id="UP000636755"/>
    </source>
</evidence>
<dbReference type="Proteomes" id="UP000636755">
    <property type="component" value="Unassembled WGS sequence"/>
</dbReference>
<feature type="domain" description="PAS" evidence="11">
    <location>
        <begin position="223"/>
        <end position="271"/>
    </location>
</feature>
<evidence type="ECO:0000256" key="3">
    <source>
        <dbReference type="ARBA" id="ARBA00012438"/>
    </source>
</evidence>
<evidence type="ECO:0000256" key="1">
    <source>
        <dbReference type="ARBA" id="ARBA00000085"/>
    </source>
</evidence>
<dbReference type="NCBIfam" id="TIGR00229">
    <property type="entry name" value="sensory_box"/>
    <property type="match status" value="1"/>
</dbReference>
<evidence type="ECO:0000256" key="2">
    <source>
        <dbReference type="ARBA" id="ARBA00004370"/>
    </source>
</evidence>
<gene>
    <name evidence="12" type="ORF">H8R91_11055</name>
</gene>
<keyword evidence="8 9" id="KW-0472">Membrane</keyword>
<dbReference type="SUPFAM" id="SSF47384">
    <property type="entry name" value="Homodimeric domain of signal transducing histidine kinase"/>
    <property type="match status" value="1"/>
</dbReference>
<dbReference type="InterPro" id="IPR036890">
    <property type="entry name" value="HATPase_C_sf"/>
</dbReference>
<dbReference type="PANTHER" id="PTHR45453">
    <property type="entry name" value="PHOSPHATE REGULON SENSOR PROTEIN PHOR"/>
    <property type="match status" value="1"/>
</dbReference>
<keyword evidence="13" id="KW-1185">Reference proteome</keyword>
<protein>
    <recommendedName>
        <fullName evidence="3">histidine kinase</fullName>
        <ecNumber evidence="3">2.7.13.3</ecNumber>
    </recommendedName>
</protein>
<dbReference type="InterPro" id="IPR050351">
    <property type="entry name" value="BphY/WalK/GraS-like"/>
</dbReference>
<comment type="subcellular location">
    <subcellularLocation>
        <location evidence="2">Membrane</location>
    </subcellularLocation>
</comment>
<dbReference type="Pfam" id="PF00989">
    <property type="entry name" value="PAS"/>
    <property type="match status" value="1"/>
</dbReference>
<dbReference type="SUPFAM" id="SSF55785">
    <property type="entry name" value="PYP-like sensor domain (PAS domain)"/>
    <property type="match status" value="1"/>
</dbReference>
<evidence type="ECO:0000256" key="9">
    <source>
        <dbReference type="SAM" id="Phobius"/>
    </source>
</evidence>
<dbReference type="Pfam" id="PF00512">
    <property type="entry name" value="HisKA"/>
    <property type="match status" value="1"/>
</dbReference>
<dbReference type="InterPro" id="IPR003661">
    <property type="entry name" value="HisK_dim/P_dom"/>
</dbReference>
<evidence type="ECO:0000256" key="7">
    <source>
        <dbReference type="ARBA" id="ARBA00023012"/>
    </source>
</evidence>
<comment type="caution">
    <text evidence="12">The sequence shown here is derived from an EMBL/GenBank/DDBJ whole genome shotgun (WGS) entry which is preliminary data.</text>
</comment>
<reference evidence="12 13" key="1">
    <citation type="submission" date="2020-08" db="EMBL/GenBank/DDBJ databases">
        <title>Genome public.</title>
        <authorList>
            <person name="Liu C."/>
            <person name="Sun Q."/>
        </authorList>
    </citation>
    <scope>NUCLEOTIDE SEQUENCE [LARGE SCALE GENOMIC DNA]</scope>
    <source>
        <strain evidence="12 13">NSJ-71</strain>
    </source>
</reference>
<dbReference type="EMBL" id="JACOPS010000006">
    <property type="protein sequence ID" value="MBC5729048.1"/>
    <property type="molecule type" value="Genomic_DNA"/>
</dbReference>
<dbReference type="CDD" id="cd00075">
    <property type="entry name" value="HATPase"/>
    <property type="match status" value="1"/>
</dbReference>
<dbReference type="EC" id="2.7.13.3" evidence="3"/>
<dbReference type="InterPro" id="IPR035965">
    <property type="entry name" value="PAS-like_dom_sf"/>
</dbReference>
<evidence type="ECO:0000256" key="6">
    <source>
        <dbReference type="ARBA" id="ARBA00022777"/>
    </source>
</evidence>
<dbReference type="InterPro" id="IPR000014">
    <property type="entry name" value="PAS"/>
</dbReference>
<dbReference type="PROSITE" id="PS50112">
    <property type="entry name" value="PAS"/>
    <property type="match status" value="1"/>
</dbReference>
<dbReference type="PRINTS" id="PR00344">
    <property type="entry name" value="BCTRLSENSOR"/>
</dbReference>
<comment type="catalytic activity">
    <reaction evidence="1">
        <text>ATP + protein L-histidine = ADP + protein N-phospho-L-histidine.</text>
        <dbReference type="EC" id="2.7.13.3"/>
    </reaction>
</comment>
<dbReference type="InterPro" id="IPR036097">
    <property type="entry name" value="HisK_dim/P_sf"/>
</dbReference>
<dbReference type="SMART" id="SM00388">
    <property type="entry name" value="HisKA"/>
    <property type="match status" value="1"/>
</dbReference>
<name>A0ABR7HNH5_9FIRM</name>
<feature type="transmembrane region" description="Helical" evidence="9">
    <location>
        <begin position="12"/>
        <end position="34"/>
    </location>
</feature>
<dbReference type="PROSITE" id="PS50109">
    <property type="entry name" value="HIS_KIN"/>
    <property type="match status" value="1"/>
</dbReference>
<dbReference type="CDD" id="cd00130">
    <property type="entry name" value="PAS"/>
    <property type="match status" value="1"/>
</dbReference>
<evidence type="ECO:0000259" key="11">
    <source>
        <dbReference type="PROSITE" id="PS50112"/>
    </source>
</evidence>
<dbReference type="Gene3D" id="3.30.450.20">
    <property type="entry name" value="PAS domain"/>
    <property type="match status" value="1"/>
</dbReference>
<evidence type="ECO:0000259" key="10">
    <source>
        <dbReference type="PROSITE" id="PS50109"/>
    </source>
</evidence>
<sequence length="556" mass="62025">MKLRKILLKRFIITAGVSILLTAVFSTAAFWFIFSSSEKTTLKDYTNIAANLYNKNSSYELLHDLSSSRIRVTLLDGNGNVLLESDDGVDVTKMGNHSNRPEFINAMKNGYGDDSRKSETLGNVTYYYAVKTSNGNVLRLSETMENGYSIFMHLVPILFAVIIIVFILCCVLSKRSTKKIIAPIENLESNVDGNQYEELSSISRTISSQQKQINKQVSRLQLEKDRIDTLIQNMSEGFIMLDMDKNMLMCNHSASKYLGTDSEGTVGESLISFSRNEVLCECVDKAFSGERSSNEGNINGRVLQIIASPVYSNSEQKGVICLIIDISAKRKAEKMRREFTANVTHELKTPLTSISGYAEIIESGIVAPEDIERFAGKIHKESGRLLSLIGDIIELSELDENTRPVNYDKVDLSGLSREVAEDLHTNANKHEVVIKVNAEDKILINGNRNQLYELVYNLCDNAIRYNRKGGNVTVTVKKEDENAVLSVADTGIGIPLKHQKRVFERFYRVDKSRSKETGGTGLGLAIVKHIAERHDGTITLKSNENGTVFTFKVKAL</sequence>
<feature type="transmembrane region" description="Helical" evidence="9">
    <location>
        <begin position="150"/>
        <end position="172"/>
    </location>
</feature>
<keyword evidence="9" id="KW-1133">Transmembrane helix</keyword>
<dbReference type="InterPro" id="IPR005467">
    <property type="entry name" value="His_kinase_dom"/>
</dbReference>
<dbReference type="Gene3D" id="1.10.287.130">
    <property type="match status" value="1"/>
</dbReference>
<dbReference type="SMART" id="SM00387">
    <property type="entry name" value="HATPase_c"/>
    <property type="match status" value="1"/>
</dbReference>
<dbReference type="Pfam" id="PF02518">
    <property type="entry name" value="HATPase_c"/>
    <property type="match status" value="1"/>
</dbReference>
<dbReference type="SUPFAM" id="SSF55874">
    <property type="entry name" value="ATPase domain of HSP90 chaperone/DNA topoisomerase II/histidine kinase"/>
    <property type="match status" value="1"/>
</dbReference>
<accession>A0ABR7HNH5</accession>
<keyword evidence="5" id="KW-0808">Transferase</keyword>
<keyword evidence="6" id="KW-0418">Kinase</keyword>
<dbReference type="PANTHER" id="PTHR45453:SF1">
    <property type="entry name" value="PHOSPHATE REGULON SENSOR PROTEIN PHOR"/>
    <property type="match status" value="1"/>
</dbReference>